<dbReference type="InterPro" id="IPR037401">
    <property type="entry name" value="SnoaL-like"/>
</dbReference>
<dbReference type="RefSeq" id="WP_189577757.1">
    <property type="nucleotide sequence ID" value="NZ_BMXV01000008.1"/>
</dbReference>
<feature type="domain" description="SnoaL-like" evidence="1">
    <location>
        <begin position="27"/>
        <end position="129"/>
    </location>
</feature>
<protein>
    <submittedName>
        <fullName evidence="2">Transcriptional regulator</fullName>
    </submittedName>
</protein>
<gene>
    <name evidence="2" type="ORF">GCM10007071_31450</name>
</gene>
<sequence>MRTQPTSASTTDIRGHEPVAATVERFQRLFNTLCSGHVTGLEDVYSAGVRFADPFGDVEGLDQLQHYFDKVYTNVTACRFQFGDVLISDNNACVEWIMHLKHPKLRRGRELTVRGISRLTVSEGRVSYHRDYFDAGEMLYENLPVLGSAIRWVRNFAS</sequence>
<dbReference type="EMBL" id="BMXV01000008">
    <property type="protein sequence ID" value="GGY81813.1"/>
    <property type="molecule type" value="Genomic_DNA"/>
</dbReference>
<name>A0ABQ3B6F5_9GAMM</name>
<evidence type="ECO:0000313" key="2">
    <source>
        <dbReference type="EMBL" id="GGY81813.1"/>
    </source>
</evidence>
<dbReference type="Pfam" id="PF12680">
    <property type="entry name" value="SnoaL_2"/>
    <property type="match status" value="1"/>
</dbReference>
<dbReference type="InterPro" id="IPR032710">
    <property type="entry name" value="NTF2-like_dom_sf"/>
</dbReference>
<keyword evidence="3" id="KW-1185">Reference proteome</keyword>
<evidence type="ECO:0000259" key="1">
    <source>
        <dbReference type="Pfam" id="PF12680"/>
    </source>
</evidence>
<dbReference type="Proteomes" id="UP000601597">
    <property type="component" value="Unassembled WGS sequence"/>
</dbReference>
<comment type="caution">
    <text evidence="2">The sequence shown here is derived from an EMBL/GenBank/DDBJ whole genome shotgun (WGS) entry which is preliminary data.</text>
</comment>
<evidence type="ECO:0000313" key="3">
    <source>
        <dbReference type="Proteomes" id="UP000601597"/>
    </source>
</evidence>
<dbReference type="SUPFAM" id="SSF54427">
    <property type="entry name" value="NTF2-like"/>
    <property type="match status" value="1"/>
</dbReference>
<accession>A0ABQ3B6F5</accession>
<organism evidence="2 3">
    <name type="scientific">Marinobacter zhanjiangensis</name>
    <dbReference type="NCBI Taxonomy" id="578215"/>
    <lineage>
        <taxon>Bacteria</taxon>
        <taxon>Pseudomonadati</taxon>
        <taxon>Pseudomonadota</taxon>
        <taxon>Gammaproteobacteria</taxon>
        <taxon>Pseudomonadales</taxon>
        <taxon>Marinobacteraceae</taxon>
        <taxon>Marinobacter</taxon>
    </lineage>
</organism>
<proteinExistence type="predicted"/>
<reference evidence="3" key="1">
    <citation type="journal article" date="2019" name="Int. J. Syst. Evol. Microbiol.">
        <title>The Global Catalogue of Microorganisms (GCM) 10K type strain sequencing project: providing services to taxonomists for standard genome sequencing and annotation.</title>
        <authorList>
            <consortium name="The Broad Institute Genomics Platform"/>
            <consortium name="The Broad Institute Genome Sequencing Center for Infectious Disease"/>
            <person name="Wu L."/>
            <person name="Ma J."/>
        </authorList>
    </citation>
    <scope>NUCLEOTIDE SEQUENCE [LARGE SCALE GENOMIC DNA]</scope>
    <source>
        <strain evidence="3">KCTC 22280</strain>
    </source>
</reference>
<dbReference type="Gene3D" id="3.10.450.50">
    <property type="match status" value="1"/>
</dbReference>